<dbReference type="InterPro" id="IPR020013">
    <property type="entry name" value="Flagellar_FlgE/F/G"/>
</dbReference>
<keyword evidence="8" id="KW-0969">Cilium</keyword>
<keyword evidence="3 4" id="KW-0975">Bacterial flagellum</keyword>
<dbReference type="PANTHER" id="PTHR30435">
    <property type="entry name" value="FLAGELLAR PROTEIN"/>
    <property type="match status" value="1"/>
</dbReference>
<feature type="domain" description="Flagellar basal body rod protein N-terminal" evidence="5">
    <location>
        <begin position="5"/>
        <end position="35"/>
    </location>
</feature>
<evidence type="ECO:0000256" key="3">
    <source>
        <dbReference type="ARBA" id="ARBA00023143"/>
    </source>
</evidence>
<feature type="domain" description="Flagellar hook protein FlgE/F/G-like D1" evidence="7">
    <location>
        <begin position="85"/>
        <end position="150"/>
    </location>
</feature>
<dbReference type="Proteomes" id="UP001597216">
    <property type="component" value="Unassembled WGS sequence"/>
</dbReference>
<feature type="domain" description="Flagellar basal-body/hook protein C-terminal" evidence="6">
    <location>
        <begin position="195"/>
        <end position="238"/>
    </location>
</feature>
<name>A0ABW3T3X5_9CAUL</name>
<organism evidence="8 9">
    <name type="scientific">Phenylobacterium conjunctum</name>
    <dbReference type="NCBI Taxonomy" id="1298959"/>
    <lineage>
        <taxon>Bacteria</taxon>
        <taxon>Pseudomonadati</taxon>
        <taxon>Pseudomonadota</taxon>
        <taxon>Alphaproteobacteria</taxon>
        <taxon>Caulobacterales</taxon>
        <taxon>Caulobacteraceae</taxon>
        <taxon>Phenylobacterium</taxon>
    </lineage>
</organism>
<dbReference type="InterPro" id="IPR019776">
    <property type="entry name" value="Flagellar_basal_body_rod_CS"/>
</dbReference>
<comment type="similarity">
    <text evidence="2 4">Belongs to the flagella basal body rod proteins family.</text>
</comment>
<accession>A0ABW3T3X5</accession>
<gene>
    <name evidence="8" type="primary">flgF</name>
    <name evidence="8" type="ORF">ACFQ27_14910</name>
</gene>
<dbReference type="InterPro" id="IPR053967">
    <property type="entry name" value="LlgE_F_G-like_D1"/>
</dbReference>
<evidence type="ECO:0000313" key="8">
    <source>
        <dbReference type="EMBL" id="MFD1191879.1"/>
    </source>
</evidence>
<keyword evidence="8" id="KW-0966">Cell projection</keyword>
<proteinExistence type="inferred from homology"/>
<reference evidence="9" key="1">
    <citation type="journal article" date="2019" name="Int. J. Syst. Evol. Microbiol.">
        <title>The Global Catalogue of Microorganisms (GCM) 10K type strain sequencing project: providing services to taxonomists for standard genome sequencing and annotation.</title>
        <authorList>
            <consortium name="The Broad Institute Genomics Platform"/>
            <consortium name="The Broad Institute Genome Sequencing Center for Infectious Disease"/>
            <person name="Wu L."/>
            <person name="Ma J."/>
        </authorList>
    </citation>
    <scope>NUCLEOTIDE SEQUENCE [LARGE SCALE GENOMIC DNA]</scope>
    <source>
        <strain evidence="9">CCUG 55074</strain>
    </source>
</reference>
<sequence length="245" mass="26533">MDNTLYVGLSRQMTLRRELDIIANNIANADTTGFKVESLMVGEAPQAPAQTFSAPKPVKFVLDRGVARDFGQGALHRTEGTLDVAIEGPGFFKISTPEGERYTRDGHFRMDELGRVTTQDGKAVLDEGGGEITIDPQKGAVMIGRDGTVSQGSERVGKIGAVTFDSLSVLEKTGDNLYKNTSNSQPAPASASLIRQGMLESSNVNSIAQITRMLEVTRAYESMAKMMDNAADLSRRSIERMGRVQ</sequence>
<dbReference type="InterPro" id="IPR001444">
    <property type="entry name" value="Flag_bb_rod_N"/>
</dbReference>
<dbReference type="PANTHER" id="PTHR30435:SF19">
    <property type="entry name" value="FLAGELLAR BASAL-BODY ROD PROTEIN FLGG"/>
    <property type="match status" value="1"/>
</dbReference>
<evidence type="ECO:0000256" key="4">
    <source>
        <dbReference type="RuleBase" id="RU362116"/>
    </source>
</evidence>
<dbReference type="EMBL" id="JBHTLQ010000036">
    <property type="protein sequence ID" value="MFD1191879.1"/>
    <property type="molecule type" value="Genomic_DNA"/>
</dbReference>
<keyword evidence="8" id="KW-0282">Flagellum</keyword>
<dbReference type="InterPro" id="IPR012836">
    <property type="entry name" value="FlgF"/>
</dbReference>
<dbReference type="Pfam" id="PF00460">
    <property type="entry name" value="Flg_bb_rod"/>
    <property type="match status" value="1"/>
</dbReference>
<dbReference type="Pfam" id="PF06429">
    <property type="entry name" value="Flg_bbr_C"/>
    <property type="match status" value="1"/>
</dbReference>
<dbReference type="InterPro" id="IPR010930">
    <property type="entry name" value="Flg_bb/hook_C_dom"/>
</dbReference>
<dbReference type="NCBIfam" id="TIGR02490">
    <property type="entry name" value="flgF"/>
    <property type="match status" value="1"/>
</dbReference>
<dbReference type="NCBIfam" id="TIGR03506">
    <property type="entry name" value="FlgEFG_subfam"/>
    <property type="match status" value="1"/>
</dbReference>
<comment type="subunit">
    <text evidence="4">The basal body constitutes a major portion of the flagellar organelle and consists of five rings (E,L,P,S, and M) mounted on a central rod. The rod consists of about 26 subunits of FlgG in the distal portion, and FlgB, FlgC and FlgF are thought to build up the proximal portion of the rod with about 6 subunits each.</text>
</comment>
<dbReference type="InterPro" id="IPR037925">
    <property type="entry name" value="FlgE/F/G-like"/>
</dbReference>
<dbReference type="SUPFAM" id="SSF117143">
    <property type="entry name" value="Flagellar hook protein flgE"/>
    <property type="match status" value="1"/>
</dbReference>
<dbReference type="RefSeq" id="WP_374345211.1">
    <property type="nucleotide sequence ID" value="NZ_JBHTLQ010000036.1"/>
</dbReference>
<evidence type="ECO:0000313" key="9">
    <source>
        <dbReference type="Proteomes" id="UP001597216"/>
    </source>
</evidence>
<evidence type="ECO:0000259" key="6">
    <source>
        <dbReference type="Pfam" id="PF06429"/>
    </source>
</evidence>
<evidence type="ECO:0000256" key="1">
    <source>
        <dbReference type="ARBA" id="ARBA00004117"/>
    </source>
</evidence>
<evidence type="ECO:0000259" key="5">
    <source>
        <dbReference type="Pfam" id="PF00460"/>
    </source>
</evidence>
<evidence type="ECO:0000259" key="7">
    <source>
        <dbReference type="Pfam" id="PF22692"/>
    </source>
</evidence>
<dbReference type="PROSITE" id="PS00588">
    <property type="entry name" value="FLAGELLA_BB_ROD"/>
    <property type="match status" value="1"/>
</dbReference>
<keyword evidence="9" id="KW-1185">Reference proteome</keyword>
<protein>
    <recommendedName>
        <fullName evidence="4">Flagellar basal-body rod protein FlgF</fullName>
    </recommendedName>
</protein>
<dbReference type="Pfam" id="PF22692">
    <property type="entry name" value="LlgE_F_G_D1"/>
    <property type="match status" value="1"/>
</dbReference>
<comment type="subcellular location">
    <subcellularLocation>
        <location evidence="1 4">Bacterial flagellum basal body</location>
    </subcellularLocation>
</comment>
<evidence type="ECO:0000256" key="2">
    <source>
        <dbReference type="ARBA" id="ARBA00009677"/>
    </source>
</evidence>
<comment type="caution">
    <text evidence="8">The sequence shown here is derived from an EMBL/GenBank/DDBJ whole genome shotgun (WGS) entry which is preliminary data.</text>
</comment>